<proteinExistence type="inferred from homology"/>
<dbReference type="Pfam" id="PF01613">
    <property type="entry name" value="Flavin_Reduct"/>
    <property type="match status" value="1"/>
</dbReference>
<dbReference type="SMART" id="SM00903">
    <property type="entry name" value="Flavin_Reduct"/>
    <property type="match status" value="1"/>
</dbReference>
<dbReference type="RefSeq" id="WP_170193061.1">
    <property type="nucleotide sequence ID" value="NZ_JABBNB010000004.1"/>
</dbReference>
<evidence type="ECO:0000256" key="2">
    <source>
        <dbReference type="ARBA" id="ARBA00023002"/>
    </source>
</evidence>
<dbReference type="InterPro" id="IPR012349">
    <property type="entry name" value="Split_barrel_FMN-bd"/>
</dbReference>
<dbReference type="PANTHER" id="PTHR30466:SF1">
    <property type="entry name" value="FMN REDUCTASE (NADH) RUTF"/>
    <property type="match status" value="1"/>
</dbReference>
<organism evidence="4 5">
    <name type="scientific">Gordonia asplenii</name>
    <dbReference type="NCBI Taxonomy" id="2725283"/>
    <lineage>
        <taxon>Bacteria</taxon>
        <taxon>Bacillati</taxon>
        <taxon>Actinomycetota</taxon>
        <taxon>Actinomycetes</taxon>
        <taxon>Mycobacteriales</taxon>
        <taxon>Gordoniaceae</taxon>
        <taxon>Gordonia</taxon>
    </lineage>
</organism>
<dbReference type="PANTHER" id="PTHR30466">
    <property type="entry name" value="FLAVIN REDUCTASE"/>
    <property type="match status" value="1"/>
</dbReference>
<dbReference type="Proteomes" id="UP000550729">
    <property type="component" value="Unassembled WGS sequence"/>
</dbReference>
<dbReference type="GO" id="GO:0010181">
    <property type="term" value="F:FMN binding"/>
    <property type="evidence" value="ECO:0007669"/>
    <property type="project" value="InterPro"/>
</dbReference>
<keyword evidence="2" id="KW-0560">Oxidoreductase</keyword>
<comment type="caution">
    <text evidence="4">The sequence shown here is derived from an EMBL/GenBank/DDBJ whole genome shotgun (WGS) entry which is preliminary data.</text>
</comment>
<feature type="domain" description="Flavin reductase like" evidence="3">
    <location>
        <begin position="28"/>
        <end position="169"/>
    </location>
</feature>
<dbReference type="GO" id="GO:0042602">
    <property type="term" value="F:riboflavin reductase (NADPH) activity"/>
    <property type="evidence" value="ECO:0007669"/>
    <property type="project" value="TreeGrafter"/>
</dbReference>
<sequence length="213" mass="23279">MSTNRSHQTSTESGTPPALDVTQLRRAFGEFSTGVTVVTYRDDDGNPRGATMNSFTSVSMDPPLALISVARSARACAGLQSRPFTVNILSANQLDIALAFAGKPIDGLSVPWHDTASAPPRILGSTAWLHCDPWQTYDGGDHVLIVGQIRRYDARRLDPLTFHRGEFRRPGLKLLQLPRTVAFDGRPAAEWVDRVHRLHAIADAGITDDPLDI</sequence>
<dbReference type="SUPFAM" id="SSF50475">
    <property type="entry name" value="FMN-binding split barrel"/>
    <property type="match status" value="1"/>
</dbReference>
<dbReference type="InterPro" id="IPR002563">
    <property type="entry name" value="Flavin_Rdtase-like_dom"/>
</dbReference>
<evidence type="ECO:0000313" key="5">
    <source>
        <dbReference type="Proteomes" id="UP000550729"/>
    </source>
</evidence>
<evidence type="ECO:0000259" key="3">
    <source>
        <dbReference type="SMART" id="SM00903"/>
    </source>
</evidence>
<gene>
    <name evidence="4" type="ORF">HH308_04875</name>
</gene>
<name>A0A848KRI7_9ACTN</name>
<dbReference type="Gene3D" id="2.30.110.10">
    <property type="entry name" value="Electron Transport, Fmn-binding Protein, Chain A"/>
    <property type="match status" value="1"/>
</dbReference>
<dbReference type="AlphaFoldDB" id="A0A848KRI7"/>
<evidence type="ECO:0000313" key="4">
    <source>
        <dbReference type="EMBL" id="NMO00547.1"/>
    </source>
</evidence>
<evidence type="ECO:0000256" key="1">
    <source>
        <dbReference type="ARBA" id="ARBA00008898"/>
    </source>
</evidence>
<accession>A0A848KRI7</accession>
<protein>
    <submittedName>
        <fullName evidence="4">Flavin reductase family protein</fullName>
    </submittedName>
</protein>
<keyword evidence="5" id="KW-1185">Reference proteome</keyword>
<dbReference type="InterPro" id="IPR050268">
    <property type="entry name" value="NADH-dep_flavin_reductase"/>
</dbReference>
<comment type="similarity">
    <text evidence="1">Belongs to the non-flavoprotein flavin reductase family.</text>
</comment>
<reference evidence="4 5" key="1">
    <citation type="submission" date="2020-04" db="EMBL/GenBank/DDBJ databases">
        <title>Gordonia sp. nov. TBRC 11910.</title>
        <authorList>
            <person name="Suriyachadkun C."/>
        </authorList>
    </citation>
    <scope>NUCLEOTIDE SEQUENCE [LARGE SCALE GENOMIC DNA]</scope>
    <source>
        <strain evidence="4 5">TBRC 11910</strain>
    </source>
</reference>
<dbReference type="EMBL" id="JABBNB010000004">
    <property type="protein sequence ID" value="NMO00547.1"/>
    <property type="molecule type" value="Genomic_DNA"/>
</dbReference>